<dbReference type="SUPFAM" id="SSF51182">
    <property type="entry name" value="RmlC-like cupins"/>
    <property type="match status" value="1"/>
</dbReference>
<keyword evidence="5" id="KW-1015">Disulfide bond</keyword>
<dbReference type="PIR" id="T10517">
    <property type="entry name" value="T10517"/>
</dbReference>
<organism evidence="9">
    <name type="scientific">Sagittaria sagittifolia</name>
    <name type="common">Arrowhead</name>
    <dbReference type="NCBI Taxonomy" id="4451"/>
    <lineage>
        <taxon>Eukaryota</taxon>
        <taxon>Viridiplantae</taxon>
        <taxon>Streptophyta</taxon>
        <taxon>Embryophyta</taxon>
        <taxon>Tracheophyta</taxon>
        <taxon>Spermatophyta</taxon>
        <taxon>Magnoliopsida</taxon>
        <taxon>Liliopsida</taxon>
        <taxon>Alismataceae</taxon>
        <taxon>Sagittaria</taxon>
    </lineage>
</organism>
<evidence type="ECO:0000256" key="7">
    <source>
        <dbReference type="SAM" id="SignalP"/>
    </source>
</evidence>
<evidence type="ECO:0000256" key="1">
    <source>
        <dbReference type="ARBA" id="ARBA00007178"/>
    </source>
</evidence>
<dbReference type="FunFam" id="2.60.120.10:FF:000073">
    <property type="entry name" value="Glycinin G1"/>
    <property type="match status" value="1"/>
</dbReference>
<feature type="signal peptide" evidence="7">
    <location>
        <begin position="1"/>
        <end position="27"/>
    </location>
</feature>
<feature type="region of interest" description="Disordered" evidence="6">
    <location>
        <begin position="132"/>
        <end position="171"/>
    </location>
</feature>
<dbReference type="PANTHER" id="PTHR31189">
    <property type="entry name" value="OS03G0336100 PROTEIN-RELATED"/>
    <property type="match status" value="1"/>
</dbReference>
<dbReference type="CDD" id="cd02242">
    <property type="entry name" value="cupin_11S_legumin_N"/>
    <property type="match status" value="1"/>
</dbReference>
<feature type="compositionally biased region" description="Polar residues" evidence="6">
    <location>
        <begin position="569"/>
        <end position="580"/>
    </location>
</feature>
<dbReference type="CDD" id="cd02243">
    <property type="entry name" value="cupin_11S_legumin_C"/>
    <property type="match status" value="1"/>
</dbReference>
<feature type="region of interest" description="Disordered" evidence="6">
    <location>
        <begin position="221"/>
        <end position="264"/>
    </location>
</feature>
<dbReference type="AlphaFoldDB" id="P93559"/>
<dbReference type="GO" id="GO:0045735">
    <property type="term" value="F:nutrient reservoir activity"/>
    <property type="evidence" value="ECO:0007669"/>
    <property type="project" value="UniProtKB-KW"/>
</dbReference>
<keyword evidence="3" id="KW-0758">Storage protein</keyword>
<evidence type="ECO:0000256" key="6">
    <source>
        <dbReference type="SAM" id="MobiDB-lite"/>
    </source>
</evidence>
<dbReference type="PRINTS" id="PR00439">
    <property type="entry name" value="11SGLOBULIN"/>
</dbReference>
<dbReference type="InterPro" id="IPR050253">
    <property type="entry name" value="Seed_Storage-Functional"/>
</dbReference>
<dbReference type="InterPro" id="IPR014710">
    <property type="entry name" value="RmlC-like_jellyroll"/>
</dbReference>
<evidence type="ECO:0000256" key="3">
    <source>
        <dbReference type="ARBA" id="ARBA00022761"/>
    </source>
</evidence>
<feature type="region of interest" description="Disordered" evidence="6">
    <location>
        <begin position="560"/>
        <end position="580"/>
    </location>
</feature>
<evidence type="ECO:0000256" key="2">
    <source>
        <dbReference type="ARBA" id="ARBA00011818"/>
    </source>
</evidence>
<comment type="subunit">
    <text evidence="2">Hexamer; each subunit is composed of an acidic and a basic chain derived from a single precursor and linked by a disulfide bond.</text>
</comment>
<sequence>MTSKNAGRVAGFFCCLVALLLFPSTYAITGSSSQLGRKHGMQGRQQRDECSRLDRLNQLQPSWQLQSEAGFSEVWDHNENELQCAGVSVTRHTIHQQGLLLPSHSNSQRVVYVVEGEGIGGVVIPGCSETFTSSEQEQGPYSSSPRGQSGQFPGGLQQAFSSQGDQHQRVQQLRKGDVLTIPAGFATWAYNNGDRPLILIVFLDFGDSANQLDSTPRRFFLSGGQQQQGQSQTQIRGGQSGRGQGQQQQQHGYRGSSSVSEQFPEGNLFDGFDVDIIAQSFGVNYETAQKLKSSSQQHQGFIIRVERDLQVARPTQREAQEWFQSQTEQGAGQIRRAGSRFQPFQQGGGRPSSPFQQGGTGGVSPYQQGGRGSPPYQMGGQSGRGSYGPLSNGIEESICNLKFKVNIGNPIHADVYSREGGHLTTLNSFKLPILSYLQLTVEKGHLRQNALVSPHWNGNAHSVMYAIRGNARVQIVDNSGRAVFDDMVNEGQVVVVPQNYAVVKQAVNDEFEWISLKTNDNAMVNQITGKNSVLNGIPEDVLVNAYQLSRDEVKELKQNRHQESLVLTPHQSQWSGRAAQ</sequence>
<dbReference type="Gene3D" id="2.60.120.10">
    <property type="entry name" value="Jelly Rolls"/>
    <property type="match status" value="2"/>
</dbReference>
<dbReference type="InterPro" id="IPR011051">
    <property type="entry name" value="RmlC_Cupin_sf"/>
</dbReference>
<name>P93559_SAGSA</name>
<keyword evidence="4" id="KW-0708">Seed storage protein</keyword>
<feature type="domain" description="Cupin type-1" evidence="8">
    <location>
        <begin position="54"/>
        <end position="289"/>
    </location>
</feature>
<dbReference type="PANTHER" id="PTHR31189:SF80">
    <property type="entry name" value="OS02G0456100 PROTEIN"/>
    <property type="match status" value="1"/>
</dbReference>
<feature type="compositionally biased region" description="Polar residues" evidence="6">
    <location>
        <begin position="158"/>
        <end position="171"/>
    </location>
</feature>
<protein>
    <submittedName>
        <fullName evidence="9">Pre-pro-legumin</fullName>
    </submittedName>
</protein>
<dbReference type="EMBL" id="Y09116">
    <property type="protein sequence ID" value="CAA70333.1"/>
    <property type="molecule type" value="mRNA"/>
</dbReference>
<dbReference type="Pfam" id="PF00190">
    <property type="entry name" value="Cupin_1"/>
    <property type="match status" value="2"/>
</dbReference>
<dbReference type="InterPro" id="IPR006044">
    <property type="entry name" value="11S_seedstore_pln"/>
</dbReference>
<dbReference type="SMART" id="SM00835">
    <property type="entry name" value="Cupin_1"/>
    <property type="match status" value="2"/>
</dbReference>
<accession>P93559</accession>
<feature type="domain" description="Cupin type-1" evidence="8">
    <location>
        <begin position="405"/>
        <end position="554"/>
    </location>
</feature>
<feature type="chain" id="PRO_5004161992" evidence="7">
    <location>
        <begin position="28"/>
        <end position="580"/>
    </location>
</feature>
<evidence type="ECO:0000256" key="5">
    <source>
        <dbReference type="ARBA" id="ARBA00023157"/>
    </source>
</evidence>
<reference evidence="9" key="1">
    <citation type="submission" date="1996-10" db="EMBL/GenBank/DDBJ databases">
        <authorList>
            <person name="Chen L."/>
            <person name="Fischer H."/>
        </authorList>
    </citation>
    <scope>NUCLEOTIDE SEQUENCE</scope>
    <source>
        <tissue evidence="9">Seed</tissue>
    </source>
</reference>
<evidence type="ECO:0000256" key="4">
    <source>
        <dbReference type="ARBA" id="ARBA00023129"/>
    </source>
</evidence>
<evidence type="ECO:0000259" key="8">
    <source>
        <dbReference type="SMART" id="SM00835"/>
    </source>
</evidence>
<feature type="compositionally biased region" description="Polar residues" evidence="6">
    <location>
        <begin position="132"/>
        <end position="151"/>
    </location>
</feature>
<comment type="similarity">
    <text evidence="1">Belongs to the 11S seed storage protein (globulins) family.</text>
</comment>
<keyword evidence="7" id="KW-0732">Signal</keyword>
<feature type="region of interest" description="Disordered" evidence="6">
    <location>
        <begin position="341"/>
        <end position="389"/>
    </location>
</feature>
<proteinExistence type="evidence at transcript level"/>
<feature type="compositionally biased region" description="Low complexity" evidence="6">
    <location>
        <begin position="245"/>
        <end position="258"/>
    </location>
</feature>
<feature type="compositionally biased region" description="Low complexity" evidence="6">
    <location>
        <begin position="222"/>
        <end position="237"/>
    </location>
</feature>
<dbReference type="InterPro" id="IPR006045">
    <property type="entry name" value="Cupin_1"/>
</dbReference>
<evidence type="ECO:0000313" key="9">
    <source>
        <dbReference type="EMBL" id="CAA70333.1"/>
    </source>
</evidence>